<dbReference type="Gene3D" id="3.40.50.620">
    <property type="entry name" value="HUPs"/>
    <property type="match status" value="2"/>
</dbReference>
<dbReference type="AlphaFoldDB" id="A0A372IJN6"/>
<dbReference type="RefSeq" id="WP_117303716.1">
    <property type="nucleotide sequence ID" value="NZ_QVQT02000011.1"/>
</dbReference>
<dbReference type="CDD" id="cd00293">
    <property type="entry name" value="USP-like"/>
    <property type="match status" value="2"/>
</dbReference>
<gene>
    <name evidence="3" type="ORF">D0Y96_20295</name>
</gene>
<dbReference type="Proteomes" id="UP000264702">
    <property type="component" value="Unassembled WGS sequence"/>
</dbReference>
<dbReference type="PRINTS" id="PR01438">
    <property type="entry name" value="UNVRSLSTRESS"/>
</dbReference>
<comment type="caution">
    <text evidence="3">The sequence shown here is derived from an EMBL/GenBank/DDBJ whole genome shotgun (WGS) entry which is preliminary data.</text>
</comment>
<comment type="similarity">
    <text evidence="1">Belongs to the universal stress protein A family.</text>
</comment>
<keyword evidence="4" id="KW-1185">Reference proteome</keyword>
<dbReference type="EMBL" id="QVQT01000011">
    <property type="protein sequence ID" value="RFU14793.1"/>
    <property type="molecule type" value="Genomic_DNA"/>
</dbReference>
<sequence>MRDSTLTFRTVVVATDLSRYSSTALRYAQAIAHEHQSTLVLVHVIDPVSYAFPKGAPDVLAANQAALKELRQIEEDARRQGITVHSVVESGVICERILQAAADHHGDLLVLGTRAKTEAGRVALGTMARQLLAKASCPVLTVSPGAEAFLSSAGRWRRVVAAIDFSAASVAALHIAHGMVRDQLLVLHATRCGNEHCCSNCLERLRFLAPLNESHTVPVEHVVMSGDAGEVIASRAENLRADLVVLGSPENELSAEDFLLSTVLQVISRVSCPVLCVPPSGNPASSELIKEIAFA</sequence>
<organism evidence="3 4">
    <name type="scientific">Paracidobacterium acidisoli</name>
    <dbReference type="NCBI Taxonomy" id="2303751"/>
    <lineage>
        <taxon>Bacteria</taxon>
        <taxon>Pseudomonadati</taxon>
        <taxon>Acidobacteriota</taxon>
        <taxon>Terriglobia</taxon>
        <taxon>Terriglobales</taxon>
        <taxon>Acidobacteriaceae</taxon>
        <taxon>Paracidobacterium</taxon>
    </lineage>
</organism>
<name>A0A372IJN6_9BACT</name>
<dbReference type="InterPro" id="IPR006015">
    <property type="entry name" value="Universal_stress_UspA"/>
</dbReference>
<evidence type="ECO:0000313" key="3">
    <source>
        <dbReference type="EMBL" id="RFU14793.1"/>
    </source>
</evidence>
<accession>A0A372IJN6</accession>
<evidence type="ECO:0000259" key="2">
    <source>
        <dbReference type="Pfam" id="PF00582"/>
    </source>
</evidence>
<dbReference type="Pfam" id="PF00582">
    <property type="entry name" value="Usp"/>
    <property type="match status" value="2"/>
</dbReference>
<dbReference type="PANTHER" id="PTHR46268:SF6">
    <property type="entry name" value="UNIVERSAL STRESS PROTEIN UP12"/>
    <property type="match status" value="1"/>
</dbReference>
<proteinExistence type="inferred from homology"/>
<feature type="domain" description="UspA" evidence="2">
    <location>
        <begin position="212"/>
        <end position="278"/>
    </location>
</feature>
<dbReference type="OrthoDB" id="115248at2"/>
<feature type="domain" description="UspA" evidence="2">
    <location>
        <begin position="8"/>
        <end position="142"/>
    </location>
</feature>
<dbReference type="InterPro" id="IPR014729">
    <property type="entry name" value="Rossmann-like_a/b/a_fold"/>
</dbReference>
<reference evidence="3 4" key="1">
    <citation type="submission" date="2018-08" db="EMBL/GenBank/DDBJ databases">
        <title>Acidipila sp. 4G-K13, an acidobacterium isolated from forest soil.</title>
        <authorList>
            <person name="Gao Z.-H."/>
            <person name="Qiu L.-H."/>
        </authorList>
    </citation>
    <scope>NUCLEOTIDE SEQUENCE [LARGE SCALE GENOMIC DNA]</scope>
    <source>
        <strain evidence="3 4">4G-K13</strain>
    </source>
</reference>
<dbReference type="SUPFAM" id="SSF52402">
    <property type="entry name" value="Adenine nucleotide alpha hydrolases-like"/>
    <property type="match status" value="2"/>
</dbReference>
<dbReference type="PANTHER" id="PTHR46268">
    <property type="entry name" value="STRESS RESPONSE PROTEIN NHAX"/>
    <property type="match status" value="1"/>
</dbReference>
<dbReference type="InterPro" id="IPR006016">
    <property type="entry name" value="UspA"/>
</dbReference>
<evidence type="ECO:0000256" key="1">
    <source>
        <dbReference type="ARBA" id="ARBA00008791"/>
    </source>
</evidence>
<protein>
    <submittedName>
        <fullName evidence="3">Universal stress protein</fullName>
    </submittedName>
</protein>
<evidence type="ECO:0000313" key="4">
    <source>
        <dbReference type="Proteomes" id="UP000264702"/>
    </source>
</evidence>